<evidence type="ECO:0000256" key="2">
    <source>
        <dbReference type="SAM" id="SignalP"/>
    </source>
</evidence>
<feature type="compositionally biased region" description="Basic and acidic residues" evidence="1">
    <location>
        <begin position="74"/>
        <end position="84"/>
    </location>
</feature>
<reference evidence="4" key="1">
    <citation type="journal article" date="2019" name="Int. J. Syst. Evol. Microbiol.">
        <title>The Global Catalogue of Microorganisms (GCM) 10K type strain sequencing project: providing services to taxonomists for standard genome sequencing and annotation.</title>
        <authorList>
            <consortium name="The Broad Institute Genomics Platform"/>
            <consortium name="The Broad Institute Genome Sequencing Center for Infectious Disease"/>
            <person name="Wu L."/>
            <person name="Ma J."/>
        </authorList>
    </citation>
    <scope>NUCLEOTIDE SEQUENCE [LARGE SCALE GENOMIC DNA]</scope>
    <source>
        <strain evidence="4">CGMCC 4.7139</strain>
    </source>
</reference>
<feature type="compositionally biased region" description="Basic and acidic residues" evidence="1">
    <location>
        <begin position="104"/>
        <end position="118"/>
    </location>
</feature>
<feature type="region of interest" description="Disordered" evidence="1">
    <location>
        <begin position="65"/>
        <end position="159"/>
    </location>
</feature>
<keyword evidence="4" id="KW-1185">Reference proteome</keyword>
<evidence type="ECO:0000313" key="3">
    <source>
        <dbReference type="EMBL" id="MFC4608789.1"/>
    </source>
</evidence>
<gene>
    <name evidence="3" type="ORF">ACFO9E_13315</name>
</gene>
<comment type="caution">
    <text evidence="3">The sequence shown here is derived from an EMBL/GenBank/DDBJ whole genome shotgun (WGS) entry which is preliminary data.</text>
</comment>
<dbReference type="Proteomes" id="UP001595993">
    <property type="component" value="Unassembled WGS sequence"/>
</dbReference>
<feature type="signal peptide" evidence="2">
    <location>
        <begin position="1"/>
        <end position="22"/>
    </location>
</feature>
<name>A0ABV9G874_9ACTN</name>
<dbReference type="EMBL" id="JBHSFE010000011">
    <property type="protein sequence ID" value="MFC4608789.1"/>
    <property type="molecule type" value="Genomic_DNA"/>
</dbReference>
<sequence>MKRTTISLLATATALAVVTGVAALTAPDGGAATEATAPARLPVERSSLLCPAPSSSEVAETAYTSFTPSGTAGDAKDGDARAGDANDGTAELKPSSAVLADPDTAPKKDDEAKKDGPKNGDAATGDGAKGAKKPAPGKPALALKEPGKPVAATAEGGQAPALVGTATGRLAPGWTTQQTTTVTAGGSRGLLGVSCTGPDTDFWFPGASTAEDRQDYVHLTNPDDTAAVADIELYGKDGALKTTLAEGIPVPAGSSVPVLLSTLTAAEPAADVTVHVTTRTGRVGAVVRAADDKAGSDWMTASADPAGTAVLPGIPADATSVRLVAFAPGDDDADLKVQLAGAGRRITPAGHETLHVKSGMTASVDLLDVTKGEAGSLILSPAQDGRATPVVAALRVVRGKGDKQEVAFIPATAPVGARATAADNRAKGSTLSLTAPGATARVKVTASAGTGGGTQVVKTYTVKSGTTLAVTPPVPAGLKGSYALTVETESGGPVHASRMLALPQDGIPMFTVQTLPDDRGTVEVPEAEQDLSVLDD</sequence>
<dbReference type="RefSeq" id="WP_381194772.1">
    <property type="nucleotide sequence ID" value="NZ_JBHSFE010000011.1"/>
</dbReference>
<protein>
    <submittedName>
        <fullName evidence="3">DUF5719 family protein</fullName>
    </submittedName>
</protein>
<organism evidence="3 4">
    <name type="scientific">Streptomyces maoxianensis</name>
    <dbReference type="NCBI Taxonomy" id="1459942"/>
    <lineage>
        <taxon>Bacteria</taxon>
        <taxon>Bacillati</taxon>
        <taxon>Actinomycetota</taxon>
        <taxon>Actinomycetes</taxon>
        <taxon>Kitasatosporales</taxon>
        <taxon>Streptomycetaceae</taxon>
        <taxon>Streptomyces</taxon>
    </lineage>
</organism>
<dbReference type="Pfam" id="PF18986">
    <property type="entry name" value="DUF5719"/>
    <property type="match status" value="1"/>
</dbReference>
<feature type="chain" id="PRO_5045220227" evidence="2">
    <location>
        <begin position="23"/>
        <end position="536"/>
    </location>
</feature>
<keyword evidence="2" id="KW-0732">Signal</keyword>
<accession>A0ABV9G874</accession>
<proteinExistence type="predicted"/>
<evidence type="ECO:0000313" key="4">
    <source>
        <dbReference type="Proteomes" id="UP001595993"/>
    </source>
</evidence>
<dbReference type="InterPro" id="IPR043777">
    <property type="entry name" value="DUF5719"/>
</dbReference>
<evidence type="ECO:0000256" key="1">
    <source>
        <dbReference type="SAM" id="MobiDB-lite"/>
    </source>
</evidence>